<sequence>MGKLENKILIIDISSNTVKVGLISDDLKLDST</sequence>
<proteinExistence type="predicted"/>
<organism evidence="1">
    <name type="scientific">marine sediment metagenome</name>
    <dbReference type="NCBI Taxonomy" id="412755"/>
    <lineage>
        <taxon>unclassified sequences</taxon>
        <taxon>metagenomes</taxon>
        <taxon>ecological metagenomes</taxon>
    </lineage>
</organism>
<gene>
    <name evidence="1" type="ORF">S03H2_20296</name>
</gene>
<dbReference type="EMBL" id="BARU01010682">
    <property type="protein sequence ID" value="GAH35959.1"/>
    <property type="molecule type" value="Genomic_DNA"/>
</dbReference>
<evidence type="ECO:0000313" key="1">
    <source>
        <dbReference type="EMBL" id="GAH35959.1"/>
    </source>
</evidence>
<protein>
    <submittedName>
        <fullName evidence="1">Uncharacterized protein</fullName>
    </submittedName>
</protein>
<accession>X1G337</accession>
<reference evidence="1" key="1">
    <citation type="journal article" date="2014" name="Front. Microbiol.">
        <title>High frequency of phylogenetically diverse reductive dehalogenase-homologous genes in deep subseafloor sedimentary metagenomes.</title>
        <authorList>
            <person name="Kawai M."/>
            <person name="Futagami T."/>
            <person name="Toyoda A."/>
            <person name="Takaki Y."/>
            <person name="Nishi S."/>
            <person name="Hori S."/>
            <person name="Arai W."/>
            <person name="Tsubouchi T."/>
            <person name="Morono Y."/>
            <person name="Uchiyama I."/>
            <person name="Ito T."/>
            <person name="Fujiyama A."/>
            <person name="Inagaki F."/>
            <person name="Takami H."/>
        </authorList>
    </citation>
    <scope>NUCLEOTIDE SEQUENCE</scope>
    <source>
        <strain evidence="1">Expedition CK06-06</strain>
    </source>
</reference>
<name>X1G337_9ZZZZ</name>
<comment type="caution">
    <text evidence="1">The sequence shown here is derived from an EMBL/GenBank/DDBJ whole genome shotgun (WGS) entry which is preliminary data.</text>
</comment>
<dbReference type="AlphaFoldDB" id="X1G337"/>
<feature type="non-terminal residue" evidence="1">
    <location>
        <position position="32"/>
    </location>
</feature>